<reference evidence="1 2" key="1">
    <citation type="submission" date="2018-06" db="EMBL/GenBank/DDBJ databases">
        <authorList>
            <consortium name="Pathogen Informatics"/>
            <person name="Doyle S."/>
        </authorList>
    </citation>
    <scope>NUCLEOTIDE SEQUENCE [LARGE SCALE GENOMIC DNA]</scope>
    <source>
        <strain evidence="1 2">NCTC10719</strain>
    </source>
</reference>
<gene>
    <name evidence="1" type="ORF">NCTC10719_00413</name>
</gene>
<accession>A0A2X3A6Q3</accession>
<proteinExistence type="predicted"/>
<dbReference type="AlphaFoldDB" id="A0A2X3A6Q3"/>
<dbReference type="NCBIfam" id="TIGR01558">
    <property type="entry name" value="sm_term_P27"/>
    <property type="match status" value="1"/>
</dbReference>
<dbReference type="Pfam" id="PF05119">
    <property type="entry name" value="Terminase_4"/>
    <property type="match status" value="1"/>
</dbReference>
<name>A0A2X3A6Q3_CLOPF</name>
<evidence type="ECO:0000313" key="2">
    <source>
        <dbReference type="Proteomes" id="UP000249986"/>
    </source>
</evidence>
<dbReference type="EMBL" id="UAWG01000001">
    <property type="protein sequence ID" value="SQB57819.1"/>
    <property type="molecule type" value="Genomic_DNA"/>
</dbReference>
<organism evidence="1 2">
    <name type="scientific">Clostridium perfringens</name>
    <dbReference type="NCBI Taxonomy" id="1502"/>
    <lineage>
        <taxon>Bacteria</taxon>
        <taxon>Bacillati</taxon>
        <taxon>Bacillota</taxon>
        <taxon>Clostridia</taxon>
        <taxon>Eubacteriales</taxon>
        <taxon>Clostridiaceae</taxon>
        <taxon>Clostridium</taxon>
    </lineage>
</organism>
<dbReference type="Proteomes" id="UP000249986">
    <property type="component" value="Unassembled WGS sequence"/>
</dbReference>
<dbReference type="RefSeq" id="WP_016048839.1">
    <property type="nucleotide sequence ID" value="NZ_CATNYB010000001.1"/>
</dbReference>
<evidence type="ECO:0000313" key="1">
    <source>
        <dbReference type="EMBL" id="SQB57819.1"/>
    </source>
</evidence>
<dbReference type="InterPro" id="IPR006448">
    <property type="entry name" value="Phage_term_ssu_P27"/>
</dbReference>
<sequence length="125" mass="14761">MARLTCPGYLDNDAKKEWRRILKLFAEEEKEITEKDSKALERYCINYSDTLKFSALLKESGYLIYSPNGYPQQHPYCQLKKNAEQEMRNWMKELGLTPASRARMNKKIIKSKDEDDPEMEEMVSK</sequence>
<protein>
    <submittedName>
        <fullName evidence="1">Phage terminase, small subunit, P27 family</fullName>
    </submittedName>
</protein>